<dbReference type="Gene3D" id="3.40.50.880">
    <property type="match status" value="1"/>
</dbReference>
<dbReference type="PANTHER" id="PTHR42695:SF5">
    <property type="entry name" value="GLUTAMINE AMIDOTRANSFERASE YLR126C-RELATED"/>
    <property type="match status" value="1"/>
</dbReference>
<accession>A0A233S9Y3</accession>
<dbReference type="SUPFAM" id="SSF52317">
    <property type="entry name" value="Class I glutamine amidotransferase-like"/>
    <property type="match status" value="1"/>
</dbReference>
<reference evidence="3 4" key="1">
    <citation type="submission" date="2016-07" db="EMBL/GenBank/DDBJ databases">
        <title>Draft genome of Streptomyces diastatochromogenes.</title>
        <authorList>
            <person name="Podduturi R."/>
            <person name="Lukassen M.B."/>
            <person name="Clausen N."/>
            <person name="Nielsen J.L."/>
            <person name="Jorgensen N.O."/>
        </authorList>
    </citation>
    <scope>NUCLEOTIDE SEQUENCE [LARGE SCALE GENOMIC DNA]</scope>
    <source>
        <strain evidence="3 4">DSM 40608</strain>
    </source>
</reference>
<gene>
    <name evidence="3" type="ORF">BEK98_27370</name>
</gene>
<dbReference type="InterPro" id="IPR017926">
    <property type="entry name" value="GATASE"/>
</dbReference>
<dbReference type="EMBL" id="MCGQ01000023">
    <property type="protein sequence ID" value="OXY92485.1"/>
    <property type="molecule type" value="Genomic_DNA"/>
</dbReference>
<proteinExistence type="predicted"/>
<dbReference type="InterPro" id="IPR044992">
    <property type="entry name" value="ChyE-like"/>
</dbReference>
<dbReference type="InterPro" id="IPR029062">
    <property type="entry name" value="Class_I_gatase-like"/>
</dbReference>
<feature type="region of interest" description="Disordered" evidence="1">
    <location>
        <begin position="234"/>
        <end position="259"/>
    </location>
</feature>
<evidence type="ECO:0000313" key="3">
    <source>
        <dbReference type="EMBL" id="OXY92485.1"/>
    </source>
</evidence>
<protein>
    <recommendedName>
        <fullName evidence="2">Glutamine amidotransferase domain-containing protein</fullName>
    </recommendedName>
</protein>
<name>A0A233S9Y3_STRDA</name>
<dbReference type="PROSITE" id="PS51273">
    <property type="entry name" value="GATASE_TYPE_1"/>
    <property type="match status" value="1"/>
</dbReference>
<feature type="domain" description="Glutamine amidotransferase" evidence="2">
    <location>
        <begin position="53"/>
        <end position="182"/>
    </location>
</feature>
<dbReference type="GO" id="GO:0005829">
    <property type="term" value="C:cytosol"/>
    <property type="evidence" value="ECO:0007669"/>
    <property type="project" value="TreeGrafter"/>
</dbReference>
<evidence type="ECO:0000259" key="2">
    <source>
        <dbReference type="Pfam" id="PF00117"/>
    </source>
</evidence>
<dbReference type="Pfam" id="PF00117">
    <property type="entry name" value="GATase"/>
    <property type="match status" value="1"/>
</dbReference>
<feature type="compositionally biased region" description="Basic and acidic residues" evidence="1">
    <location>
        <begin position="247"/>
        <end position="259"/>
    </location>
</feature>
<dbReference type="CDD" id="cd01741">
    <property type="entry name" value="GATase1_1"/>
    <property type="match status" value="1"/>
</dbReference>
<keyword evidence="4" id="KW-1185">Reference proteome</keyword>
<comment type="caution">
    <text evidence="3">The sequence shown here is derived from an EMBL/GenBank/DDBJ whole genome shotgun (WGS) entry which is preliminary data.</text>
</comment>
<evidence type="ECO:0000313" key="4">
    <source>
        <dbReference type="Proteomes" id="UP000215483"/>
    </source>
</evidence>
<dbReference type="RefSeq" id="WP_167444273.1">
    <property type="nucleotide sequence ID" value="NZ_MCGQ01000023.1"/>
</dbReference>
<organism evidence="3 4">
    <name type="scientific">Streptomyces diastatochromogenes</name>
    <dbReference type="NCBI Taxonomy" id="42236"/>
    <lineage>
        <taxon>Bacteria</taxon>
        <taxon>Bacillati</taxon>
        <taxon>Actinomycetota</taxon>
        <taxon>Actinomycetes</taxon>
        <taxon>Kitasatosporales</taxon>
        <taxon>Streptomycetaceae</taxon>
        <taxon>Streptomyces</taxon>
    </lineage>
</organism>
<dbReference type="AlphaFoldDB" id="A0A233S9Y3"/>
<sequence length="259" mass="28012">MRALIIKHDHLSTPGYVGERLAQRGYVLDELLVVPESRFTDPGVGCTFPEVEDFDLVVALGAPWSVDHTDLIGPWIAPELTLLESAHARGIPVLGICFGGQALATALGGRVERSPRFELGWTSIHTDARWLVPDGPWFQFHGDRWVLPPGAREIARNDVASQAFVHGRSMGVQFHPELTPETLAAWLAHGGDAMASKLGLDLGELLAHTREEAPAAQLRAHLLVDAFLALPHSDSSPARPAPTSHPAEIERNGNGHDGT</sequence>
<dbReference type="PANTHER" id="PTHR42695">
    <property type="entry name" value="GLUTAMINE AMIDOTRANSFERASE YLR126C-RELATED"/>
    <property type="match status" value="1"/>
</dbReference>
<evidence type="ECO:0000256" key="1">
    <source>
        <dbReference type="SAM" id="MobiDB-lite"/>
    </source>
</evidence>
<dbReference type="Proteomes" id="UP000215483">
    <property type="component" value="Unassembled WGS sequence"/>
</dbReference>